<dbReference type="RefSeq" id="XP_027621029.1">
    <property type="nucleotide sequence ID" value="XM_027765228.1"/>
</dbReference>
<protein>
    <submittedName>
        <fullName evidence="1">Uncharacterized protein</fullName>
    </submittedName>
</protein>
<comment type="caution">
    <text evidence="1">The sequence shown here is derived from an EMBL/GenBank/DDBJ whole genome shotgun (WGS) entry which is preliminary data.</text>
</comment>
<accession>A0A401H6P3</accession>
<sequence>MRTTSHVFLYEDSGYNLDDVAVVTDDYIKKNMTGVIHWLVQANDSPFFNIPDTASRQEVCTEINRLPLGLLQNGQTVDVVLHDDQTATCWLPSHNYCRCASSTRGDSASPGVSILDSLVDSQYYGSTFASGLVRGVTR</sequence>
<evidence type="ECO:0000313" key="2">
    <source>
        <dbReference type="Proteomes" id="UP000287166"/>
    </source>
</evidence>
<gene>
    <name evidence="1" type="ORF">SCP_1801400</name>
</gene>
<dbReference type="GeneID" id="38787033"/>
<dbReference type="InParanoid" id="A0A401H6P3"/>
<organism evidence="1 2">
    <name type="scientific">Sparassis crispa</name>
    <dbReference type="NCBI Taxonomy" id="139825"/>
    <lineage>
        <taxon>Eukaryota</taxon>
        <taxon>Fungi</taxon>
        <taxon>Dikarya</taxon>
        <taxon>Basidiomycota</taxon>
        <taxon>Agaricomycotina</taxon>
        <taxon>Agaricomycetes</taxon>
        <taxon>Polyporales</taxon>
        <taxon>Sparassidaceae</taxon>
        <taxon>Sparassis</taxon>
    </lineage>
</organism>
<name>A0A401H6P3_9APHY</name>
<dbReference type="EMBL" id="BFAD01000018">
    <property type="protein sequence ID" value="GBE90116.1"/>
    <property type="molecule type" value="Genomic_DNA"/>
</dbReference>
<dbReference type="AlphaFoldDB" id="A0A401H6P3"/>
<proteinExistence type="predicted"/>
<keyword evidence="2" id="KW-1185">Reference proteome</keyword>
<dbReference type="Proteomes" id="UP000287166">
    <property type="component" value="Unassembled WGS sequence"/>
</dbReference>
<evidence type="ECO:0000313" key="1">
    <source>
        <dbReference type="EMBL" id="GBE90116.1"/>
    </source>
</evidence>
<reference evidence="1 2" key="1">
    <citation type="journal article" date="2018" name="Sci. Rep.">
        <title>Genome sequence of the cauliflower mushroom Sparassis crispa (Hanabiratake) and its association with beneficial usage.</title>
        <authorList>
            <person name="Kiyama R."/>
            <person name="Furutani Y."/>
            <person name="Kawaguchi K."/>
            <person name="Nakanishi T."/>
        </authorList>
    </citation>
    <scope>NUCLEOTIDE SEQUENCE [LARGE SCALE GENOMIC DNA]</scope>
</reference>